<feature type="transmembrane region" description="Helical" evidence="1">
    <location>
        <begin position="137"/>
        <end position="154"/>
    </location>
</feature>
<keyword evidence="1" id="KW-0812">Transmembrane</keyword>
<protein>
    <submittedName>
        <fullName evidence="2">Uncharacterized protein</fullName>
    </submittedName>
</protein>
<dbReference type="InterPro" id="IPR019275">
    <property type="entry name" value="DUF2301"/>
</dbReference>
<dbReference type="GO" id="GO:0009507">
    <property type="term" value="C:chloroplast"/>
    <property type="evidence" value="ECO:0007669"/>
    <property type="project" value="TreeGrafter"/>
</dbReference>
<dbReference type="OrthoDB" id="2020161at2759"/>
<dbReference type="RefSeq" id="XP_001420475.1">
    <property type="nucleotide sequence ID" value="XM_001420438.1"/>
</dbReference>
<proteinExistence type="predicted"/>
<feature type="transmembrane region" description="Helical" evidence="1">
    <location>
        <begin position="110"/>
        <end position="128"/>
    </location>
</feature>
<gene>
    <name evidence="2" type="ORF">OSTLU_44356</name>
</gene>
<feature type="transmembrane region" description="Helical" evidence="1">
    <location>
        <begin position="219"/>
        <end position="237"/>
    </location>
</feature>
<dbReference type="Pfam" id="PF10063">
    <property type="entry name" value="DUF2301"/>
    <property type="match status" value="1"/>
</dbReference>
<keyword evidence="3" id="KW-1185">Reference proteome</keyword>
<dbReference type="Gramene" id="ABO98768">
    <property type="protein sequence ID" value="ABO98768"/>
    <property type="gene ID" value="OSTLU_44356"/>
</dbReference>
<dbReference type="AlphaFoldDB" id="A4S4Q2"/>
<evidence type="ECO:0000313" key="2">
    <source>
        <dbReference type="EMBL" id="ABO98768.1"/>
    </source>
</evidence>
<keyword evidence="1" id="KW-1133">Transmembrane helix</keyword>
<dbReference type="eggNOG" id="ENOG502QUPE">
    <property type="taxonomic scope" value="Eukaryota"/>
</dbReference>
<dbReference type="EMBL" id="CP000591">
    <property type="protein sequence ID" value="ABO98768.1"/>
    <property type="molecule type" value="Genomic_DNA"/>
</dbReference>
<keyword evidence="1" id="KW-0472">Membrane</keyword>
<dbReference type="PANTHER" id="PTHR36716">
    <property type="entry name" value="F3H9.20 PROTEIN"/>
    <property type="match status" value="1"/>
</dbReference>
<accession>A4S4Q2</accession>
<dbReference type="HOGENOM" id="CLU_078357_0_0_1"/>
<dbReference type="GeneID" id="5004551"/>
<feature type="transmembrane region" description="Helical" evidence="1">
    <location>
        <begin position="84"/>
        <end position="104"/>
    </location>
</feature>
<feature type="transmembrane region" description="Helical" evidence="1">
    <location>
        <begin position="195"/>
        <end position="213"/>
    </location>
</feature>
<evidence type="ECO:0000313" key="3">
    <source>
        <dbReference type="Proteomes" id="UP000001568"/>
    </source>
</evidence>
<feature type="transmembrane region" description="Helical" evidence="1">
    <location>
        <begin position="166"/>
        <end position="183"/>
    </location>
</feature>
<sequence>MVGARGIEDVIATRSAPTTGRRGRARARATVRTRARFDILKPLRAGPRFAAEQSVDPRVYRGAYADWTVDAADRAEVFAYRGSLSAMSLGAALTAGLCHAGDYVDAEKAYFLGGLGLGGALLMVHMYVGEIRAAMRALWSVGFLGSAAIAMSAQEPLPVYVWEHPMSVLLVGPMFAALTGLAFKEGMCYGKPEAALLFFAVPAMCLSHLFGASADVCGVEANVVLALLVVLALRKYSQPIKDDIGDKSIFMFQALEEGSDEQLEFLKRARENGFDV</sequence>
<dbReference type="KEGG" id="olu:OSTLU_44356"/>
<dbReference type="STRING" id="436017.A4S4Q2"/>
<reference evidence="2 3" key="1">
    <citation type="journal article" date="2007" name="Proc. Natl. Acad. Sci. U.S.A.">
        <title>The tiny eukaryote Ostreococcus provides genomic insights into the paradox of plankton speciation.</title>
        <authorList>
            <person name="Palenik B."/>
            <person name="Grimwood J."/>
            <person name="Aerts A."/>
            <person name="Rouze P."/>
            <person name="Salamov A."/>
            <person name="Putnam N."/>
            <person name="Dupont C."/>
            <person name="Jorgensen R."/>
            <person name="Derelle E."/>
            <person name="Rombauts S."/>
            <person name="Zhou K."/>
            <person name="Otillar R."/>
            <person name="Merchant S.S."/>
            <person name="Podell S."/>
            <person name="Gaasterland T."/>
            <person name="Napoli C."/>
            <person name="Gendler K."/>
            <person name="Manuell A."/>
            <person name="Tai V."/>
            <person name="Vallon O."/>
            <person name="Piganeau G."/>
            <person name="Jancek S."/>
            <person name="Heijde M."/>
            <person name="Jabbari K."/>
            <person name="Bowler C."/>
            <person name="Lohr M."/>
            <person name="Robbens S."/>
            <person name="Werner G."/>
            <person name="Dubchak I."/>
            <person name="Pazour G.J."/>
            <person name="Ren Q."/>
            <person name="Paulsen I."/>
            <person name="Delwiche C."/>
            <person name="Schmutz J."/>
            <person name="Rokhsar D."/>
            <person name="Van de Peer Y."/>
            <person name="Moreau H."/>
            <person name="Grigoriev I.V."/>
        </authorList>
    </citation>
    <scope>NUCLEOTIDE SEQUENCE [LARGE SCALE GENOMIC DNA]</scope>
    <source>
        <strain evidence="2 3">CCE9901</strain>
    </source>
</reference>
<name>A4S4Q2_OSTLU</name>
<dbReference type="PANTHER" id="PTHR36716:SF2">
    <property type="entry name" value="F3H9.20 PROTEIN"/>
    <property type="match status" value="1"/>
</dbReference>
<dbReference type="Proteomes" id="UP000001568">
    <property type="component" value="Chromosome 11"/>
</dbReference>
<dbReference type="OMA" id="YFKEAFC"/>
<organism evidence="2 3">
    <name type="scientific">Ostreococcus lucimarinus (strain CCE9901)</name>
    <dbReference type="NCBI Taxonomy" id="436017"/>
    <lineage>
        <taxon>Eukaryota</taxon>
        <taxon>Viridiplantae</taxon>
        <taxon>Chlorophyta</taxon>
        <taxon>Mamiellophyceae</taxon>
        <taxon>Mamiellales</taxon>
        <taxon>Bathycoccaceae</taxon>
        <taxon>Ostreococcus</taxon>
    </lineage>
</organism>
<evidence type="ECO:0000256" key="1">
    <source>
        <dbReference type="SAM" id="Phobius"/>
    </source>
</evidence>